<keyword evidence="3" id="KW-1185">Reference proteome</keyword>
<name>A0A4C1Z0Z1_EUMVA</name>
<reference evidence="2 3" key="1">
    <citation type="journal article" date="2019" name="Commun. Biol.">
        <title>The bagworm genome reveals a unique fibroin gene that provides high tensile strength.</title>
        <authorList>
            <person name="Kono N."/>
            <person name="Nakamura H."/>
            <person name="Ohtoshi R."/>
            <person name="Tomita M."/>
            <person name="Numata K."/>
            <person name="Arakawa K."/>
        </authorList>
    </citation>
    <scope>NUCLEOTIDE SEQUENCE [LARGE SCALE GENOMIC DNA]</scope>
</reference>
<evidence type="ECO:0000313" key="2">
    <source>
        <dbReference type="EMBL" id="GBP82256.1"/>
    </source>
</evidence>
<evidence type="ECO:0000256" key="1">
    <source>
        <dbReference type="SAM" id="MobiDB-lite"/>
    </source>
</evidence>
<accession>A0A4C1Z0Z1</accession>
<evidence type="ECO:0000313" key="3">
    <source>
        <dbReference type="Proteomes" id="UP000299102"/>
    </source>
</evidence>
<dbReference type="EMBL" id="BGZK01001556">
    <property type="protein sequence ID" value="GBP82256.1"/>
    <property type="molecule type" value="Genomic_DNA"/>
</dbReference>
<sequence length="272" mass="30050">MNREQEAILLWLAIIESGTEYHGNSSEDQSHDTDISSPHDGRGHQLLTVVVHGHQIATPLRYAPEPMSENSIAVPTCSLSTVNLRAFVPCVHSGLLHSLYAEPTPVPAPRYIRSEALHLGHLVFRGIISTTEVGEARSCGWSADQRNQKWAVKRSIRVRGRPLKTVAIVLDDDRRYVLSLAIIWDRRYNVLPEARRVRINLTLAKIPLTNSSVIGPVPVPSAWKISIFSGYPHCGSESGDRSRRASAPAVSRTRTALAQLPTAPNENVIELD</sequence>
<gene>
    <name evidence="2" type="ORF">EVAR_103439_1</name>
</gene>
<comment type="caution">
    <text evidence="2">The sequence shown here is derived from an EMBL/GenBank/DDBJ whole genome shotgun (WGS) entry which is preliminary data.</text>
</comment>
<feature type="compositionally biased region" description="Basic and acidic residues" evidence="1">
    <location>
        <begin position="28"/>
        <end position="42"/>
    </location>
</feature>
<proteinExistence type="predicted"/>
<dbReference type="Proteomes" id="UP000299102">
    <property type="component" value="Unassembled WGS sequence"/>
</dbReference>
<protein>
    <submittedName>
        <fullName evidence="2">Uncharacterized protein</fullName>
    </submittedName>
</protein>
<dbReference type="AlphaFoldDB" id="A0A4C1Z0Z1"/>
<feature type="region of interest" description="Disordered" evidence="1">
    <location>
        <begin position="22"/>
        <end position="42"/>
    </location>
</feature>
<organism evidence="2 3">
    <name type="scientific">Eumeta variegata</name>
    <name type="common">Bagworm moth</name>
    <name type="synonym">Eumeta japonica</name>
    <dbReference type="NCBI Taxonomy" id="151549"/>
    <lineage>
        <taxon>Eukaryota</taxon>
        <taxon>Metazoa</taxon>
        <taxon>Ecdysozoa</taxon>
        <taxon>Arthropoda</taxon>
        <taxon>Hexapoda</taxon>
        <taxon>Insecta</taxon>
        <taxon>Pterygota</taxon>
        <taxon>Neoptera</taxon>
        <taxon>Endopterygota</taxon>
        <taxon>Lepidoptera</taxon>
        <taxon>Glossata</taxon>
        <taxon>Ditrysia</taxon>
        <taxon>Tineoidea</taxon>
        <taxon>Psychidae</taxon>
        <taxon>Oiketicinae</taxon>
        <taxon>Eumeta</taxon>
    </lineage>
</organism>